<proteinExistence type="predicted"/>
<name>A0A2S3YVR3_9HYPH</name>
<dbReference type="AlphaFoldDB" id="A0A2S3YVR3"/>
<evidence type="ECO:0000313" key="1">
    <source>
        <dbReference type="EMBL" id="POH35716.1"/>
    </source>
</evidence>
<dbReference type="Proteomes" id="UP000237511">
    <property type="component" value="Unassembled WGS sequence"/>
</dbReference>
<accession>A0A2S3YVR3</accession>
<protein>
    <submittedName>
        <fullName evidence="1">Uncharacterized protein</fullName>
    </submittedName>
</protein>
<evidence type="ECO:0000313" key="2">
    <source>
        <dbReference type="Proteomes" id="UP000237511"/>
    </source>
</evidence>
<comment type="caution">
    <text evidence="1">The sequence shown here is derived from an EMBL/GenBank/DDBJ whole genome shotgun (WGS) entry which is preliminary data.</text>
</comment>
<sequence>MRTLEDEIESMIAVNLAILKPHQRRGFAGLDQYRRPVEVRGVQEVAAIIADSFRAFAIFDIESVLRSPAITPFVTQTLYSIPIELRRAACDQDRSKAGNARNQMAHMISAALLQRYHFEQLKHGGSSCHSNWQQAFEEQFGRRRGEKANER</sequence>
<dbReference type="RefSeq" id="WP_097526765.1">
    <property type="nucleotide sequence ID" value="NZ_LODU01000001.1"/>
</dbReference>
<gene>
    <name evidence="1" type="ORF">ATY31_00315</name>
</gene>
<organism evidence="1 2">
    <name type="scientific">Sinorhizobium americanum</name>
    <dbReference type="NCBI Taxonomy" id="194963"/>
    <lineage>
        <taxon>Bacteria</taxon>
        <taxon>Pseudomonadati</taxon>
        <taxon>Pseudomonadota</taxon>
        <taxon>Alphaproteobacteria</taxon>
        <taxon>Hyphomicrobiales</taxon>
        <taxon>Rhizobiaceae</taxon>
        <taxon>Sinorhizobium/Ensifer group</taxon>
        <taxon>Sinorhizobium</taxon>
    </lineage>
</organism>
<dbReference type="EMBL" id="LODU01000001">
    <property type="protein sequence ID" value="POH35716.1"/>
    <property type="molecule type" value="Genomic_DNA"/>
</dbReference>
<reference evidence="1 2" key="1">
    <citation type="journal article" date="2014" name="Syst. Appl. Microbiol.">
        <title>Microsymbionts of Phaseolus vulgaris in acid and alkaline soils of Mexico.</title>
        <authorList>
            <person name="Verastegui-Valdes M.M."/>
            <person name="Zhang Y.J."/>
            <person name="Rivera-Orduna F.N."/>
            <person name="Cheng H.P."/>
            <person name="Sui X.H."/>
            <person name="Wang E.T."/>
        </authorList>
    </citation>
    <scope>NUCLEOTIDE SEQUENCE [LARGE SCALE GENOMIC DNA]</scope>
    <source>
        <strain evidence="1 2">FG01</strain>
    </source>
</reference>